<protein>
    <recommendedName>
        <fullName evidence="4">Zinc ribbon domain-containing protein</fullName>
    </recommendedName>
</protein>
<gene>
    <name evidence="2" type="ORF">PSDVSF_16510</name>
</gene>
<evidence type="ECO:0000256" key="1">
    <source>
        <dbReference type="SAM" id="Phobius"/>
    </source>
</evidence>
<sequence length="83" mass="8625">MKCPKCSKSVSNLAKHCPQCGTRFIRQSDKLASKMALSGRLTTLCGGGLIFLGVLAFLYGSGLGGTILLGIGVLLALTGLIKR</sequence>
<keyword evidence="3" id="KW-1185">Reference proteome</keyword>
<accession>A0ABN6ETB6</accession>
<keyword evidence="1" id="KW-0472">Membrane</keyword>
<dbReference type="RefSeq" id="WP_229596235.1">
    <property type="nucleotide sequence ID" value="NZ_AP024485.1"/>
</dbReference>
<reference evidence="2" key="1">
    <citation type="journal article" date="2022" name="Arch. Microbiol.">
        <title>Pseudodesulfovibrio sediminis sp. nov., a mesophilic and neutrophilic sulfate-reducing bacterium isolated from sediment of a brackish lake.</title>
        <authorList>
            <person name="Takahashi A."/>
            <person name="Kojima H."/>
            <person name="Watanabe M."/>
            <person name="Fukui M."/>
        </authorList>
    </citation>
    <scope>NUCLEOTIDE SEQUENCE</scope>
    <source>
        <strain evidence="2">SF6</strain>
    </source>
</reference>
<name>A0ABN6ETB6_9BACT</name>
<feature type="transmembrane region" description="Helical" evidence="1">
    <location>
        <begin position="63"/>
        <end position="81"/>
    </location>
</feature>
<organism evidence="2 3">
    <name type="scientific">Pseudodesulfovibrio sediminis</name>
    <dbReference type="NCBI Taxonomy" id="2810563"/>
    <lineage>
        <taxon>Bacteria</taxon>
        <taxon>Pseudomonadati</taxon>
        <taxon>Thermodesulfobacteriota</taxon>
        <taxon>Desulfovibrionia</taxon>
        <taxon>Desulfovibrionales</taxon>
        <taxon>Desulfovibrionaceae</taxon>
    </lineage>
</organism>
<proteinExistence type="predicted"/>
<keyword evidence="1" id="KW-1133">Transmembrane helix</keyword>
<keyword evidence="1" id="KW-0812">Transmembrane</keyword>
<evidence type="ECO:0000313" key="3">
    <source>
        <dbReference type="Proteomes" id="UP001053296"/>
    </source>
</evidence>
<dbReference type="EMBL" id="AP024485">
    <property type="protein sequence ID" value="BCS88409.1"/>
    <property type="molecule type" value="Genomic_DNA"/>
</dbReference>
<evidence type="ECO:0000313" key="2">
    <source>
        <dbReference type="EMBL" id="BCS88409.1"/>
    </source>
</evidence>
<evidence type="ECO:0008006" key="4">
    <source>
        <dbReference type="Google" id="ProtNLM"/>
    </source>
</evidence>
<feature type="transmembrane region" description="Helical" evidence="1">
    <location>
        <begin position="37"/>
        <end position="57"/>
    </location>
</feature>
<dbReference type="Proteomes" id="UP001053296">
    <property type="component" value="Chromosome"/>
</dbReference>